<dbReference type="AlphaFoldDB" id="A0A377JK19"/>
<dbReference type="EMBL" id="UGHY01000002">
    <property type="protein sequence ID" value="STP06122.1"/>
    <property type="molecule type" value="Genomic_DNA"/>
</dbReference>
<accession>A0A377JK19</accession>
<dbReference type="InterPro" id="IPR007345">
    <property type="entry name" value="Polysacch_pyruvyl_Trfase"/>
</dbReference>
<dbReference type="GO" id="GO:0016740">
    <property type="term" value="F:transferase activity"/>
    <property type="evidence" value="ECO:0007669"/>
    <property type="project" value="UniProtKB-KW"/>
</dbReference>
<dbReference type="Proteomes" id="UP000254186">
    <property type="component" value="Unassembled WGS sequence"/>
</dbReference>
<evidence type="ECO:0000313" key="2">
    <source>
        <dbReference type="EMBL" id="STP06122.1"/>
    </source>
</evidence>
<proteinExistence type="predicted"/>
<dbReference type="RefSeq" id="WP_115180719.1">
    <property type="nucleotide sequence ID" value="NZ_UGHY01000002.1"/>
</dbReference>
<dbReference type="Pfam" id="PF04230">
    <property type="entry name" value="PS_pyruv_trans"/>
    <property type="match status" value="1"/>
</dbReference>
<gene>
    <name evidence="2" type="primary">yxaB</name>
    <name evidence="2" type="ORF">NCTC10672_02140</name>
</gene>
<evidence type="ECO:0000259" key="1">
    <source>
        <dbReference type="Pfam" id="PF04230"/>
    </source>
</evidence>
<name>A0A377JK19_HAEPA</name>
<organism evidence="2 3">
    <name type="scientific">Haemophilus parainfluenzae</name>
    <dbReference type="NCBI Taxonomy" id="729"/>
    <lineage>
        <taxon>Bacteria</taxon>
        <taxon>Pseudomonadati</taxon>
        <taxon>Pseudomonadota</taxon>
        <taxon>Gammaproteobacteria</taxon>
        <taxon>Pasteurellales</taxon>
        <taxon>Pasteurellaceae</taxon>
        <taxon>Haemophilus</taxon>
    </lineage>
</organism>
<dbReference type="EC" id="2.-.-.-" evidence="2"/>
<protein>
    <submittedName>
        <fullName evidence="2">General stress protein 30</fullName>
        <ecNumber evidence="2">2.-.-.-</ecNumber>
    </submittedName>
</protein>
<evidence type="ECO:0000313" key="3">
    <source>
        <dbReference type="Proteomes" id="UP000254186"/>
    </source>
</evidence>
<sequence length="322" mass="37680">MNQLLIDLKNKLNPIVELIKDKNDVFYFDYPLHLNVGDLLIYHGTEQFFKDHHINVTLKRCEYDLDLEEVKAKITPNTTILLHGGGNFGDLYPQHQKIREEMVTHFPNNRIIVLPQTAYFKHEENLQKSAALFRNHSDCHLLARDERTANLFAKFSDHVYLSPDMAHQLYGTMETKQGKTGKKLYFLRKDIEASDVEKNILTQIPINSTVKDWDDILSKTDDIVLAFSWRMNKIANKFNLDCLKNLSHQFWYTYTHKIVKRVARVFLDNDKVITTRLHGHIFSCLLEIPNVVYDNSYGKNSSYAKLWTQNLNFVELDKSCLN</sequence>
<keyword evidence="2" id="KW-0808">Transferase</keyword>
<feature type="domain" description="Polysaccharide pyruvyl transferase" evidence="1">
    <location>
        <begin position="35"/>
        <end position="297"/>
    </location>
</feature>
<reference evidence="2 3" key="1">
    <citation type="submission" date="2018-06" db="EMBL/GenBank/DDBJ databases">
        <authorList>
            <consortium name="Pathogen Informatics"/>
            <person name="Doyle S."/>
        </authorList>
    </citation>
    <scope>NUCLEOTIDE SEQUENCE [LARGE SCALE GENOMIC DNA]</scope>
    <source>
        <strain evidence="2 3">NCTC10672</strain>
    </source>
</reference>